<reference evidence="4 5" key="2">
    <citation type="submission" date="2017-02" db="EMBL/GenBank/DDBJ databases">
        <title>A genome survey and senescence transcriptome analysis in Lentinula edodes.</title>
        <authorList>
            <person name="Sakamoto Y."/>
            <person name="Nakade K."/>
            <person name="Sato S."/>
            <person name="Yoshida Y."/>
            <person name="Miyazaki K."/>
            <person name="Natsume S."/>
            <person name="Konno N."/>
        </authorList>
    </citation>
    <scope>NUCLEOTIDE SEQUENCE [LARGE SCALE GENOMIC DNA]</scope>
    <source>
        <strain evidence="4 5">NBRC 111202</strain>
    </source>
</reference>
<feature type="domain" description="Glycogen debranching enzyme glucanotransferase" evidence="2">
    <location>
        <begin position="129"/>
        <end position="175"/>
    </location>
</feature>
<dbReference type="EMBL" id="BDGU01000203">
    <property type="protein sequence ID" value="GAW04654.1"/>
    <property type="molecule type" value="Genomic_DNA"/>
</dbReference>
<feature type="domain" description="Eukaryotic glycogen debranching enzyme N-terminal" evidence="1">
    <location>
        <begin position="15"/>
        <end position="102"/>
    </location>
</feature>
<dbReference type="GO" id="GO:0005980">
    <property type="term" value="P:glycogen catabolic process"/>
    <property type="evidence" value="ECO:0007669"/>
    <property type="project" value="InterPro"/>
</dbReference>
<protein>
    <submittedName>
        <fullName evidence="4">Glycoside hydrolase family 13 protein</fullName>
    </submittedName>
</protein>
<dbReference type="Pfam" id="PF14701">
    <property type="entry name" value="hDGE_amylase"/>
    <property type="match status" value="2"/>
</dbReference>
<dbReference type="InterPro" id="IPR010401">
    <property type="entry name" value="AGL/Gdb1"/>
</dbReference>
<dbReference type="AlphaFoldDB" id="A0A1Q3EC20"/>
<dbReference type="Proteomes" id="UP000188533">
    <property type="component" value="Unassembled WGS sequence"/>
</dbReference>
<feature type="domain" description="Glycogen debranching enzyme glucanotransferase" evidence="2">
    <location>
        <begin position="206"/>
        <end position="348"/>
    </location>
</feature>
<dbReference type="InterPro" id="IPR017853">
    <property type="entry name" value="GH"/>
</dbReference>
<keyword evidence="4" id="KW-0378">Hydrolase</keyword>
<evidence type="ECO:0000259" key="1">
    <source>
        <dbReference type="Pfam" id="PF14699"/>
    </source>
</evidence>
<dbReference type="STRING" id="5353.A0A1Q3EC20"/>
<dbReference type="PANTHER" id="PTHR10569:SF2">
    <property type="entry name" value="GLYCOGEN DEBRANCHING ENZYME"/>
    <property type="match status" value="1"/>
</dbReference>
<sequence length="519" mass="57950">MKYVRLPPAYVPYILRVSIDAETPASINGVFKTNSPLDGGRFNRARFTECKLPSDFSKPIQIDLPISHAGALVFWVEYGELPSQRIKGREGYFNVDPVLRIKARSPILSSGLSPLPPSSGAVLQEDTVNLPLDGLLILAAVSKWMGPMSEWRNHFAEAKDRGYTMLPPPCKNVGKATTLTRFVINSNTTPSMFDGKRQADGDCHGYIKNRLTYARLDENGPKLGEITKANPLVETYLTRCGPKPDSDPLVYFLANNSWIWAADPLKNSALLPSKAYLGHEVIVWGDCDKLRCGSGPEDNPWLWSHITSYITSLAATFDGFRVDNRHSTPLHVGVSMLDAARVVKPDLYVWFAKNAKDRGYGAHVRAKFIITSYDVPVDAKTLKGLPHKLFEMSPVVVPQGLDDEIPYSEIIVPEYFPPGSIVLFETHLQDHDASLEDQADDFSYLKNVAQWFKDRFDRIKATAPPFLHPNYFALVISEAYKAAHRSVVEQCSEFVLTGHDFTLNLALCAIQMYGMVKQI</sequence>
<evidence type="ECO:0000259" key="2">
    <source>
        <dbReference type="Pfam" id="PF14701"/>
    </source>
</evidence>
<comment type="caution">
    <text evidence="4">The sequence shown here is derived from an EMBL/GenBank/DDBJ whole genome shotgun (WGS) entry which is preliminary data.</text>
</comment>
<evidence type="ECO:0000313" key="5">
    <source>
        <dbReference type="Proteomes" id="UP000188533"/>
    </source>
</evidence>
<dbReference type="InterPro" id="IPR032788">
    <property type="entry name" value="AGL_central"/>
</dbReference>
<proteinExistence type="predicted"/>
<evidence type="ECO:0000259" key="3">
    <source>
        <dbReference type="Pfam" id="PF14702"/>
    </source>
</evidence>
<accession>A0A1Q3EC20</accession>
<organism evidence="4 5">
    <name type="scientific">Lentinula edodes</name>
    <name type="common">Shiitake mushroom</name>
    <name type="synonym">Lentinus edodes</name>
    <dbReference type="NCBI Taxonomy" id="5353"/>
    <lineage>
        <taxon>Eukaryota</taxon>
        <taxon>Fungi</taxon>
        <taxon>Dikarya</taxon>
        <taxon>Basidiomycota</taxon>
        <taxon>Agaricomycotina</taxon>
        <taxon>Agaricomycetes</taxon>
        <taxon>Agaricomycetidae</taxon>
        <taxon>Agaricales</taxon>
        <taxon>Marasmiineae</taxon>
        <taxon>Omphalotaceae</taxon>
        <taxon>Lentinula</taxon>
    </lineage>
</organism>
<dbReference type="InterPro" id="IPR032792">
    <property type="entry name" value="AGL_glucanoTrfase"/>
</dbReference>
<dbReference type="InterPro" id="IPR029436">
    <property type="entry name" value="AGL_euk_N"/>
</dbReference>
<keyword evidence="5" id="KW-1185">Reference proteome</keyword>
<gene>
    <name evidence="4" type="ORF">LENED_006459</name>
</gene>
<dbReference type="PANTHER" id="PTHR10569">
    <property type="entry name" value="GLYCOGEN DEBRANCHING ENZYME"/>
    <property type="match status" value="1"/>
</dbReference>
<reference evidence="4 5" key="1">
    <citation type="submission" date="2016-08" db="EMBL/GenBank/DDBJ databases">
        <authorList>
            <consortium name="Lentinula edodes genome sequencing consortium"/>
            <person name="Sakamoto Y."/>
            <person name="Nakade K."/>
            <person name="Sato S."/>
            <person name="Yoshida Y."/>
            <person name="Miyazaki K."/>
            <person name="Natsume S."/>
            <person name="Konno N."/>
        </authorList>
    </citation>
    <scope>NUCLEOTIDE SEQUENCE [LARGE SCALE GENOMIC DNA]</scope>
    <source>
        <strain evidence="4 5">NBRC 111202</strain>
    </source>
</reference>
<feature type="domain" description="Glycogen debranching enzyme central" evidence="3">
    <location>
        <begin position="370"/>
        <end position="439"/>
    </location>
</feature>
<dbReference type="GO" id="GO:0004134">
    <property type="term" value="F:4-alpha-glucanotransferase activity"/>
    <property type="evidence" value="ECO:0007669"/>
    <property type="project" value="InterPro"/>
</dbReference>
<dbReference type="GO" id="GO:0004135">
    <property type="term" value="F:amylo-alpha-1,6-glucosidase activity"/>
    <property type="evidence" value="ECO:0007669"/>
    <property type="project" value="InterPro"/>
</dbReference>
<dbReference type="Pfam" id="PF14699">
    <property type="entry name" value="hGDE_N"/>
    <property type="match status" value="1"/>
</dbReference>
<dbReference type="SUPFAM" id="SSF51445">
    <property type="entry name" value="(Trans)glycosidases"/>
    <property type="match status" value="1"/>
</dbReference>
<evidence type="ECO:0000313" key="4">
    <source>
        <dbReference type="EMBL" id="GAW04654.1"/>
    </source>
</evidence>
<dbReference type="Pfam" id="PF14702">
    <property type="entry name" value="hGDE_central"/>
    <property type="match status" value="1"/>
</dbReference>
<name>A0A1Q3EC20_LENED</name>